<evidence type="ECO:0000259" key="5">
    <source>
        <dbReference type="Pfam" id="PF16870"/>
    </source>
</evidence>
<keyword evidence="3" id="KW-0560">Oxidoreductase</keyword>
<accession>A0AAV8YVN9</accession>
<dbReference type="PANTHER" id="PTHR23152">
    <property type="entry name" value="2-OXOGLUTARATE DEHYDROGENASE"/>
    <property type="match status" value="1"/>
</dbReference>
<reference evidence="6" key="1">
    <citation type="journal article" date="2023" name="Insect Mol. Biol.">
        <title>Genome sequencing provides insights into the evolution of gene families encoding plant cell wall-degrading enzymes in longhorned beetles.</title>
        <authorList>
            <person name="Shin N.R."/>
            <person name="Okamura Y."/>
            <person name="Kirsch R."/>
            <person name="Pauchet Y."/>
        </authorList>
    </citation>
    <scope>NUCLEOTIDE SEQUENCE</scope>
    <source>
        <strain evidence="6">AMC_N1</strain>
    </source>
</reference>
<dbReference type="AlphaFoldDB" id="A0AAV8YVN9"/>
<dbReference type="Proteomes" id="UP001162162">
    <property type="component" value="Unassembled WGS sequence"/>
</dbReference>
<evidence type="ECO:0000313" key="6">
    <source>
        <dbReference type="EMBL" id="KAJ8955572.1"/>
    </source>
</evidence>
<dbReference type="PANTHER" id="PTHR23152:SF4">
    <property type="entry name" value="2-OXOADIPATE DEHYDROGENASE COMPLEX COMPONENT E1"/>
    <property type="match status" value="1"/>
</dbReference>
<dbReference type="Gene3D" id="3.40.50.12470">
    <property type="match status" value="1"/>
</dbReference>
<keyword evidence="7" id="KW-1185">Reference proteome</keyword>
<evidence type="ECO:0000256" key="1">
    <source>
        <dbReference type="ARBA" id="ARBA00001964"/>
    </source>
</evidence>
<evidence type="ECO:0000256" key="3">
    <source>
        <dbReference type="ARBA" id="ARBA00023002"/>
    </source>
</evidence>
<dbReference type="GO" id="GO:0005739">
    <property type="term" value="C:mitochondrion"/>
    <property type="evidence" value="ECO:0007669"/>
    <property type="project" value="TreeGrafter"/>
</dbReference>
<keyword evidence="4" id="KW-0786">Thiamine pyrophosphate</keyword>
<dbReference type="InterPro" id="IPR042179">
    <property type="entry name" value="KGD_C_sf"/>
</dbReference>
<dbReference type="InterPro" id="IPR011603">
    <property type="entry name" value="2oxoglutarate_DH_E1"/>
</dbReference>
<dbReference type="Gene3D" id="3.40.50.11610">
    <property type="entry name" value="Multifunctional 2-oxoglutarate metabolism enzyme, C-terminal domain"/>
    <property type="match status" value="1"/>
</dbReference>
<proteinExistence type="inferred from homology"/>
<protein>
    <recommendedName>
        <fullName evidence="5">2-oxoglutarate dehydrogenase E1 component/KDG C-terminal domain-containing protein</fullName>
    </recommendedName>
</protein>
<dbReference type="Pfam" id="PF16870">
    <property type="entry name" value="OxoGdeHyase_C"/>
    <property type="match status" value="1"/>
</dbReference>
<dbReference type="GO" id="GO:0030976">
    <property type="term" value="F:thiamine pyrophosphate binding"/>
    <property type="evidence" value="ECO:0007669"/>
    <property type="project" value="InterPro"/>
</dbReference>
<comment type="cofactor">
    <cofactor evidence="1">
        <name>thiamine diphosphate</name>
        <dbReference type="ChEBI" id="CHEBI:58937"/>
    </cofactor>
</comment>
<comment type="similarity">
    <text evidence="2">Belongs to the alpha-ketoglutarate dehydrogenase family.</text>
</comment>
<evidence type="ECO:0000313" key="7">
    <source>
        <dbReference type="Proteomes" id="UP001162162"/>
    </source>
</evidence>
<dbReference type="GO" id="GO:0045252">
    <property type="term" value="C:oxoglutarate dehydrogenase complex"/>
    <property type="evidence" value="ECO:0007669"/>
    <property type="project" value="TreeGrafter"/>
</dbReference>
<dbReference type="GO" id="GO:0006099">
    <property type="term" value="P:tricarboxylic acid cycle"/>
    <property type="evidence" value="ECO:0007669"/>
    <property type="project" value="TreeGrafter"/>
</dbReference>
<organism evidence="6 7">
    <name type="scientific">Aromia moschata</name>
    <dbReference type="NCBI Taxonomy" id="1265417"/>
    <lineage>
        <taxon>Eukaryota</taxon>
        <taxon>Metazoa</taxon>
        <taxon>Ecdysozoa</taxon>
        <taxon>Arthropoda</taxon>
        <taxon>Hexapoda</taxon>
        <taxon>Insecta</taxon>
        <taxon>Pterygota</taxon>
        <taxon>Neoptera</taxon>
        <taxon>Endopterygota</taxon>
        <taxon>Coleoptera</taxon>
        <taxon>Polyphaga</taxon>
        <taxon>Cucujiformia</taxon>
        <taxon>Chrysomeloidea</taxon>
        <taxon>Cerambycidae</taxon>
        <taxon>Cerambycinae</taxon>
        <taxon>Callichromatini</taxon>
        <taxon>Aromia</taxon>
    </lineage>
</organism>
<evidence type="ECO:0000256" key="4">
    <source>
        <dbReference type="ARBA" id="ARBA00023052"/>
    </source>
</evidence>
<sequence length="237" mass="26541">MEGQGPEHSSARLNGSCRCLLTTPTISRQKATTSPFDSSHDINWIVANCTTPANLFHILRRQIAMPESYRTKGPHPENPSGVEKVIFCSGKVFFDLKKAIKEKNLEAKIALTRVEQLTPFPFDLLKQECTKYSNASIVWCQEEHKNQGGWTYIKPRLKQLLQDNGIFTSKSEGRGWFSKFFGKSEPKPQLNEQSESVPDIRVISYVGRPVAASTATGSKAQHLKELAAFLEDATRLS</sequence>
<feature type="domain" description="2-oxoglutarate dehydrogenase E1 component/KDG C-terminal" evidence="5">
    <location>
        <begin position="76"/>
        <end position="164"/>
    </location>
</feature>
<dbReference type="EMBL" id="JAPWTK010000037">
    <property type="protein sequence ID" value="KAJ8955572.1"/>
    <property type="molecule type" value="Genomic_DNA"/>
</dbReference>
<dbReference type="InterPro" id="IPR031717">
    <property type="entry name" value="ODO-1/KGD_C"/>
</dbReference>
<evidence type="ECO:0000256" key="2">
    <source>
        <dbReference type="ARBA" id="ARBA00006936"/>
    </source>
</evidence>
<dbReference type="GO" id="GO:0004591">
    <property type="term" value="F:oxoglutarate dehydrogenase (succinyl-transferring) activity"/>
    <property type="evidence" value="ECO:0007669"/>
    <property type="project" value="TreeGrafter"/>
</dbReference>
<gene>
    <name evidence="6" type="ORF">NQ318_001402</name>
</gene>
<name>A0AAV8YVN9_9CUCU</name>
<comment type="caution">
    <text evidence="6">The sequence shown here is derived from an EMBL/GenBank/DDBJ whole genome shotgun (WGS) entry which is preliminary data.</text>
</comment>